<sequence length="215" mass="23245">MLLAALSFVLTLASAVVAQSSWPQTGTWAPHPYSLNATITPNDTGIFPPFSDTRVLTSISSQHIGHVGNFSSPPVFAFNFTVVQFSASGFVPADCNIVTQLDLNGNPITSWGICDDNKTHYRVTLTGQLSSPEDKYTAKIDLLSAALAPQNDGIQYSTLLLQVGSLQWNWTTIPNEAYGWGAACVSNLSSPPWYVTCDPGTPLVPWVFEPREIPV</sequence>
<feature type="chain" id="PRO_5025395136" description="Ubiquitin 3 binding protein But2 C-terminal domain-containing protein" evidence="1">
    <location>
        <begin position="19"/>
        <end position="215"/>
    </location>
</feature>
<evidence type="ECO:0000256" key="1">
    <source>
        <dbReference type="SAM" id="SignalP"/>
    </source>
</evidence>
<name>A0A6A6TWF8_9PEZI</name>
<evidence type="ECO:0000313" key="2">
    <source>
        <dbReference type="EMBL" id="KAF2663293.1"/>
    </source>
</evidence>
<evidence type="ECO:0000313" key="3">
    <source>
        <dbReference type="Proteomes" id="UP000799302"/>
    </source>
</evidence>
<evidence type="ECO:0008006" key="4">
    <source>
        <dbReference type="Google" id="ProtNLM"/>
    </source>
</evidence>
<dbReference type="Proteomes" id="UP000799302">
    <property type="component" value="Unassembled WGS sequence"/>
</dbReference>
<keyword evidence="3" id="KW-1185">Reference proteome</keyword>
<organism evidence="2 3">
    <name type="scientific">Microthyrium microscopicum</name>
    <dbReference type="NCBI Taxonomy" id="703497"/>
    <lineage>
        <taxon>Eukaryota</taxon>
        <taxon>Fungi</taxon>
        <taxon>Dikarya</taxon>
        <taxon>Ascomycota</taxon>
        <taxon>Pezizomycotina</taxon>
        <taxon>Dothideomycetes</taxon>
        <taxon>Dothideomycetes incertae sedis</taxon>
        <taxon>Microthyriales</taxon>
        <taxon>Microthyriaceae</taxon>
        <taxon>Microthyrium</taxon>
    </lineage>
</organism>
<protein>
    <recommendedName>
        <fullName evidence="4">Ubiquitin 3 binding protein But2 C-terminal domain-containing protein</fullName>
    </recommendedName>
</protein>
<dbReference type="EMBL" id="MU004246">
    <property type="protein sequence ID" value="KAF2663293.1"/>
    <property type="molecule type" value="Genomic_DNA"/>
</dbReference>
<keyword evidence="1" id="KW-0732">Signal</keyword>
<reference evidence="2" key="1">
    <citation type="journal article" date="2020" name="Stud. Mycol.">
        <title>101 Dothideomycetes genomes: a test case for predicting lifestyles and emergence of pathogens.</title>
        <authorList>
            <person name="Haridas S."/>
            <person name="Albert R."/>
            <person name="Binder M."/>
            <person name="Bloem J."/>
            <person name="Labutti K."/>
            <person name="Salamov A."/>
            <person name="Andreopoulos B."/>
            <person name="Baker S."/>
            <person name="Barry K."/>
            <person name="Bills G."/>
            <person name="Bluhm B."/>
            <person name="Cannon C."/>
            <person name="Castanera R."/>
            <person name="Culley D."/>
            <person name="Daum C."/>
            <person name="Ezra D."/>
            <person name="Gonzalez J."/>
            <person name="Henrissat B."/>
            <person name="Kuo A."/>
            <person name="Liang C."/>
            <person name="Lipzen A."/>
            <person name="Lutzoni F."/>
            <person name="Magnuson J."/>
            <person name="Mondo S."/>
            <person name="Nolan M."/>
            <person name="Ohm R."/>
            <person name="Pangilinan J."/>
            <person name="Park H.-J."/>
            <person name="Ramirez L."/>
            <person name="Alfaro M."/>
            <person name="Sun H."/>
            <person name="Tritt A."/>
            <person name="Yoshinaga Y."/>
            <person name="Zwiers L.-H."/>
            <person name="Turgeon B."/>
            <person name="Goodwin S."/>
            <person name="Spatafora J."/>
            <person name="Crous P."/>
            <person name="Grigoriev I."/>
        </authorList>
    </citation>
    <scope>NUCLEOTIDE SEQUENCE</scope>
    <source>
        <strain evidence="2">CBS 115976</strain>
    </source>
</reference>
<feature type="signal peptide" evidence="1">
    <location>
        <begin position="1"/>
        <end position="18"/>
    </location>
</feature>
<accession>A0A6A6TWF8</accession>
<dbReference type="AlphaFoldDB" id="A0A6A6TWF8"/>
<proteinExistence type="predicted"/>
<gene>
    <name evidence="2" type="ORF">BT63DRAFT_123914</name>
</gene>